<evidence type="ECO:0000313" key="2">
    <source>
        <dbReference type="EMBL" id="RDI96965.1"/>
    </source>
</evidence>
<name>A0A370K2S1_9GAMM</name>
<feature type="chain" id="PRO_5016885417" evidence="1">
    <location>
        <begin position="24"/>
        <end position="279"/>
    </location>
</feature>
<organism evidence="2 3">
    <name type="scientific">Dyella solisilvae</name>
    <dbReference type="NCBI Taxonomy" id="1920168"/>
    <lineage>
        <taxon>Bacteria</taxon>
        <taxon>Pseudomonadati</taxon>
        <taxon>Pseudomonadota</taxon>
        <taxon>Gammaproteobacteria</taxon>
        <taxon>Lysobacterales</taxon>
        <taxon>Rhodanobacteraceae</taxon>
        <taxon>Dyella</taxon>
    </lineage>
</organism>
<reference evidence="2 3" key="1">
    <citation type="submission" date="2018-07" db="EMBL/GenBank/DDBJ databases">
        <title>Dyella solisilvae sp. nov., isolated from the pine and broad-leaved mixed forest soil.</title>
        <authorList>
            <person name="Gao Z."/>
            <person name="Qiu L."/>
        </authorList>
    </citation>
    <scope>NUCLEOTIDE SEQUENCE [LARGE SCALE GENOMIC DNA]</scope>
    <source>
        <strain evidence="2 3">DHG54</strain>
    </source>
</reference>
<evidence type="ECO:0000313" key="3">
    <source>
        <dbReference type="Proteomes" id="UP000254711"/>
    </source>
</evidence>
<gene>
    <name evidence="2" type="ORF">DVT68_18930</name>
</gene>
<accession>A0A370K2S1</accession>
<dbReference type="EMBL" id="QQSY01000008">
    <property type="protein sequence ID" value="RDI96965.1"/>
    <property type="molecule type" value="Genomic_DNA"/>
</dbReference>
<dbReference type="Proteomes" id="UP000254711">
    <property type="component" value="Unassembled WGS sequence"/>
</dbReference>
<dbReference type="OrthoDB" id="8716343at2"/>
<feature type="signal peptide" evidence="1">
    <location>
        <begin position="1"/>
        <end position="23"/>
    </location>
</feature>
<evidence type="ECO:0000256" key="1">
    <source>
        <dbReference type="SAM" id="SignalP"/>
    </source>
</evidence>
<proteinExistence type="predicted"/>
<protein>
    <submittedName>
        <fullName evidence="2">Uncharacterized protein</fullName>
    </submittedName>
</protein>
<dbReference type="RefSeq" id="WP_114826773.1">
    <property type="nucleotide sequence ID" value="NZ_QQSY01000008.1"/>
</dbReference>
<comment type="caution">
    <text evidence="2">The sequence shown here is derived from an EMBL/GenBank/DDBJ whole genome shotgun (WGS) entry which is preliminary data.</text>
</comment>
<sequence>MYLPRVIPGLACVLLTVSMPAMADDHPMLDNASITVGMFANNFSGSIRADGNTKNSGTRLDFSRDLGEGGTQWLPYIAASWRPWDRHEFELSYYHFEVSHDKTLDRDLVFNNQTLEVGTDLHSKTTVDAINLTYRYWAWIGDQAAFGVTGGLQNYSFDLKLSGTAFASGPNGTNSGSRSATAKASTDLPNPSIGVAYRWQMAPWARLVVDAGAFKANIGNVDATLYNARLGAEFYPFGNWAIVPQFMFNRINADVTGSRFNGNATFRFRGGQLLVKYRF</sequence>
<keyword evidence="3" id="KW-1185">Reference proteome</keyword>
<keyword evidence="1" id="KW-0732">Signal</keyword>
<dbReference type="AlphaFoldDB" id="A0A370K2S1"/>